<dbReference type="Gene3D" id="3.30.420.10">
    <property type="entry name" value="Ribonuclease H-like superfamily/Ribonuclease H"/>
    <property type="match status" value="1"/>
</dbReference>
<gene>
    <name evidence="1" type="ORF">DVB73_07315</name>
</gene>
<dbReference type="InterPro" id="IPR036397">
    <property type="entry name" value="RNaseH_sf"/>
</dbReference>
<dbReference type="RefSeq" id="WP_016394569.1">
    <property type="nucleotide sequence ID" value="NZ_CP031146.1"/>
</dbReference>
<accession>A0AAD0QTZ9</accession>
<evidence type="ECO:0000313" key="1">
    <source>
        <dbReference type="EMBL" id="AXM95619.1"/>
    </source>
</evidence>
<evidence type="ECO:0000313" key="2">
    <source>
        <dbReference type="Proteomes" id="UP000256503"/>
    </source>
</evidence>
<dbReference type="Proteomes" id="UP000256503">
    <property type="component" value="Chromosome"/>
</dbReference>
<dbReference type="InterPro" id="IPR012337">
    <property type="entry name" value="RNaseH-like_sf"/>
</dbReference>
<organism evidence="1 2">
    <name type="scientific">Pseudomonas plecoglossicida</name>
    <dbReference type="NCBI Taxonomy" id="70775"/>
    <lineage>
        <taxon>Bacteria</taxon>
        <taxon>Pseudomonadati</taxon>
        <taxon>Pseudomonadota</taxon>
        <taxon>Gammaproteobacteria</taxon>
        <taxon>Pseudomonadales</taxon>
        <taxon>Pseudomonadaceae</taxon>
        <taxon>Pseudomonas</taxon>
    </lineage>
</organism>
<dbReference type="GO" id="GO:0003676">
    <property type="term" value="F:nucleic acid binding"/>
    <property type="evidence" value="ECO:0007669"/>
    <property type="project" value="InterPro"/>
</dbReference>
<proteinExistence type="predicted"/>
<sequence length="155" mass="17626">MKIVVDCEFTQLNASSKLISMALVAEDGQELYFELNDNYILDDCSEFVVHNVLPQLNGGSALISTESARNKLWSFLAKFDSVEIMSDAPAWDWEFFCSVVYHQGKWPSNVANTPINLIDLFNEKGVEGEEAPELPHHALLDARLLMSYYKQYLKE</sequence>
<dbReference type="SUPFAM" id="SSF53098">
    <property type="entry name" value="Ribonuclease H-like"/>
    <property type="match status" value="1"/>
</dbReference>
<protein>
    <submittedName>
        <fullName evidence="1">Uncharacterized protein</fullName>
    </submittedName>
</protein>
<dbReference type="EMBL" id="CP031146">
    <property type="protein sequence ID" value="AXM95619.1"/>
    <property type="molecule type" value="Genomic_DNA"/>
</dbReference>
<dbReference type="AlphaFoldDB" id="A0AAD0QTZ9"/>
<dbReference type="GeneID" id="49613225"/>
<reference evidence="1 2" key="1">
    <citation type="submission" date="2018-07" db="EMBL/GenBank/DDBJ databases">
        <title>Complete genome sequence of a Pseudomonas plecoglossicida strain pathogenic to the marine fish, Larimichthys crocea.</title>
        <authorList>
            <person name="Tao Z."/>
        </authorList>
    </citation>
    <scope>NUCLEOTIDE SEQUENCE [LARGE SCALE GENOMIC DNA]</scope>
    <source>
        <strain evidence="1 2">XSDHY-P</strain>
    </source>
</reference>
<name>A0AAD0QTZ9_PSEDL</name>